<protein>
    <submittedName>
        <fullName evidence="1">Uncharacterized protein</fullName>
    </submittedName>
</protein>
<sequence length="218" mass="24136">MIDLERFGECNNILIDSLKENAKNKNTRQSTNNWLKVWKSWAAQKGHDENIESFEPEDFYATVHSSKAFFNHSAKKTVVKYLKTAGIERSSIVKVTGHRNLQSLNDYDEADEKKQWQLSDTISSASNGANQLVEANSTQTNSSSSSSFNPFGPFASGAQGLTRGSLSQMPNYISGQNVQRRSFMNFNSFHNCSVTFNMGSGNPGPEIQPQSAKHAEGA</sequence>
<name>A0A9W9YB95_9CNID</name>
<dbReference type="EMBL" id="MU827790">
    <property type="protein sequence ID" value="KAJ7331109.1"/>
    <property type="molecule type" value="Genomic_DNA"/>
</dbReference>
<gene>
    <name evidence="1" type="ORF">OS493_020810</name>
</gene>
<proteinExistence type="predicted"/>
<dbReference type="AlphaFoldDB" id="A0A9W9YB95"/>
<keyword evidence="2" id="KW-1185">Reference proteome</keyword>
<evidence type="ECO:0000313" key="1">
    <source>
        <dbReference type="EMBL" id="KAJ7331109.1"/>
    </source>
</evidence>
<dbReference type="Proteomes" id="UP001163046">
    <property type="component" value="Unassembled WGS sequence"/>
</dbReference>
<dbReference type="OrthoDB" id="5989630at2759"/>
<accession>A0A9W9YB95</accession>
<evidence type="ECO:0000313" key="2">
    <source>
        <dbReference type="Proteomes" id="UP001163046"/>
    </source>
</evidence>
<comment type="caution">
    <text evidence="1">The sequence shown here is derived from an EMBL/GenBank/DDBJ whole genome shotgun (WGS) entry which is preliminary data.</text>
</comment>
<reference evidence="1" key="1">
    <citation type="submission" date="2023-01" db="EMBL/GenBank/DDBJ databases">
        <title>Genome assembly of the deep-sea coral Lophelia pertusa.</title>
        <authorList>
            <person name="Herrera S."/>
            <person name="Cordes E."/>
        </authorList>
    </citation>
    <scope>NUCLEOTIDE SEQUENCE</scope>
    <source>
        <strain evidence="1">USNM1676648</strain>
        <tissue evidence="1">Polyp</tissue>
    </source>
</reference>
<organism evidence="1 2">
    <name type="scientific">Desmophyllum pertusum</name>
    <dbReference type="NCBI Taxonomy" id="174260"/>
    <lineage>
        <taxon>Eukaryota</taxon>
        <taxon>Metazoa</taxon>
        <taxon>Cnidaria</taxon>
        <taxon>Anthozoa</taxon>
        <taxon>Hexacorallia</taxon>
        <taxon>Scleractinia</taxon>
        <taxon>Caryophylliina</taxon>
        <taxon>Caryophylliidae</taxon>
        <taxon>Desmophyllum</taxon>
    </lineage>
</organism>